<dbReference type="GO" id="GO:0005886">
    <property type="term" value="C:plasma membrane"/>
    <property type="evidence" value="ECO:0007669"/>
    <property type="project" value="TreeGrafter"/>
</dbReference>
<evidence type="ECO:0000313" key="6">
    <source>
        <dbReference type="EMBL" id="QPG99618.1"/>
    </source>
</evidence>
<comment type="similarity">
    <text evidence="1 4">Belongs to the annexin family.</text>
</comment>
<feature type="region of interest" description="Disordered" evidence="5">
    <location>
        <begin position="1"/>
        <end position="116"/>
    </location>
</feature>
<dbReference type="InterPro" id="IPR009117">
    <property type="entry name" value="ANX14"/>
</dbReference>
<feature type="compositionally biased region" description="Pro residues" evidence="5">
    <location>
        <begin position="93"/>
        <end position="109"/>
    </location>
</feature>
<dbReference type="InterPro" id="IPR037104">
    <property type="entry name" value="Annexin_sf"/>
</dbReference>
<feature type="compositionally biased region" description="Polar residues" evidence="5">
    <location>
        <begin position="970"/>
        <end position="985"/>
    </location>
</feature>
<dbReference type="Proteomes" id="UP000594364">
    <property type="component" value="Chromosome 3"/>
</dbReference>
<feature type="compositionally biased region" description="Basic and acidic residues" evidence="5">
    <location>
        <begin position="667"/>
        <end position="686"/>
    </location>
</feature>
<proteinExistence type="inferred from homology"/>
<organism evidence="6 7">
    <name type="scientific">Epichloe festucae (strain Fl1)</name>
    <dbReference type="NCBI Taxonomy" id="877507"/>
    <lineage>
        <taxon>Eukaryota</taxon>
        <taxon>Fungi</taxon>
        <taxon>Dikarya</taxon>
        <taxon>Ascomycota</taxon>
        <taxon>Pezizomycotina</taxon>
        <taxon>Sordariomycetes</taxon>
        <taxon>Hypocreomycetidae</taxon>
        <taxon>Hypocreales</taxon>
        <taxon>Clavicipitaceae</taxon>
        <taxon>Epichloe</taxon>
    </lineage>
</organism>
<feature type="compositionally biased region" description="Acidic residues" evidence="5">
    <location>
        <begin position="1134"/>
        <end position="1156"/>
    </location>
</feature>
<dbReference type="GO" id="GO:0005544">
    <property type="term" value="F:calcium-dependent phospholipid binding"/>
    <property type="evidence" value="ECO:0007669"/>
    <property type="project" value="UniProtKB-KW"/>
</dbReference>
<feature type="compositionally biased region" description="Polar residues" evidence="5">
    <location>
        <begin position="691"/>
        <end position="737"/>
    </location>
</feature>
<dbReference type="InterPro" id="IPR001464">
    <property type="entry name" value="Annexin"/>
</dbReference>
<dbReference type="PANTHER" id="PTHR10502:SF102">
    <property type="entry name" value="ANNEXIN B11"/>
    <property type="match status" value="1"/>
</dbReference>
<dbReference type="GO" id="GO:0012506">
    <property type="term" value="C:vesicle membrane"/>
    <property type="evidence" value="ECO:0007669"/>
    <property type="project" value="TreeGrafter"/>
</dbReference>
<evidence type="ECO:0000256" key="1">
    <source>
        <dbReference type="ARBA" id="ARBA00007831"/>
    </source>
</evidence>
<dbReference type="PROSITE" id="PS00223">
    <property type="entry name" value="ANNEXIN_1"/>
    <property type="match status" value="1"/>
</dbReference>
<keyword evidence="2 4" id="KW-0677">Repeat</keyword>
<feature type="compositionally biased region" description="Pro residues" evidence="5">
    <location>
        <begin position="58"/>
        <end position="86"/>
    </location>
</feature>
<dbReference type="Gene3D" id="1.10.220.10">
    <property type="entry name" value="Annexin"/>
    <property type="match status" value="4"/>
</dbReference>
<name>A0A7S9KRQ5_EPIFF</name>
<feature type="compositionally biased region" description="Polar residues" evidence="5">
    <location>
        <begin position="1000"/>
        <end position="1012"/>
    </location>
</feature>
<feature type="compositionally biased region" description="Pro residues" evidence="5">
    <location>
        <begin position="40"/>
        <end position="51"/>
    </location>
</feature>
<dbReference type="OrthoDB" id="37886at2759"/>
<feature type="region of interest" description="Disordered" evidence="5">
    <location>
        <begin position="472"/>
        <end position="533"/>
    </location>
</feature>
<feature type="region of interest" description="Disordered" evidence="5">
    <location>
        <begin position="1030"/>
        <end position="1164"/>
    </location>
</feature>
<gene>
    <name evidence="6" type="ORF">C2857_002200</name>
</gene>
<feature type="compositionally biased region" description="Pro residues" evidence="5">
    <location>
        <begin position="14"/>
        <end position="33"/>
    </location>
</feature>
<feature type="compositionally biased region" description="Polar residues" evidence="5">
    <location>
        <begin position="507"/>
        <end position="527"/>
    </location>
</feature>
<comment type="domain">
    <text evidence="4">A pair of annexin repeats may form one binding site for calcium and phospholipid.</text>
</comment>
<dbReference type="InterPro" id="IPR018502">
    <property type="entry name" value="Annexin_repeat"/>
</dbReference>
<keyword evidence="7" id="KW-1185">Reference proteome</keyword>
<sequence>MSYYGGYGQQQPYGQPPPPPPPQQGYGQYPPPQQGGYYQQPPPQGHYPPAPAHQQPYGQPPPPQQYGVPQPPPSPYGHHSPAPPPGQYGAPYGAPPPQQYGPPVPPTPPTVGYGAPQIIQWDANPDAQALRGAMKGFGTDEKALIRILSSKDPLQIDMIRTTFDRTFKRNLIRDLKDETSGWFEKGLIQLAYGPMLADVHNLYSAMSGPGTKEVVLNDILLGRSNADIRAIKGAYYQTFHKSLEETVKVDLSMKTERHFLMVLAANRAEDAAPVVPQQVDDDVMQIYKATEGKMGTDELLVCHILSSRNDNQIRAISHTYKQKFNRDLEKVIKSEFSGHMQDALLFQLRHAVDKYMHAAELLEDSMAGMGTKDHLLVARVVRFHWDHTMLSNVKAAYQQRFGRSLAARIKGETSGDYQRLMLACIGASGQGSAAGKISLMASSVSGGGVYASAPTSAPALSAPVPAAASLYQHHHHHLPPPTGSQTSQSPAPNPQASRSPNPEGPQHQPQMSHGQHPTRNVSPSTFLSPRAGAASVTESTPYQTLIHLFKTTDPCIVRQAIRDIHEVTLLGSEYHFAFLLNTVFHQASPAILDESVRKFGAKLVSSSFRSALGHVTMETLDRVSDILLPKLSNDFLDQALDKRLSTIRARSLVNALAKADRLGYDERDTVEERRDGTEHVIPHLKPDLAQTPAQRNGSSHPPQQLYTNQLRSSHPPQQLYTNQMSSHAQFSPVNSSRQNNRAHNIMCCSTCARPCSGAHALRHHRMKKGCENLETFDRINRDICPHCGATFANSGGLAYHIKLQVCGHYTNEDVAMIIPALAGFYRGLGARSMPSQQMASAHTNTPPSQKTGRATFRAVNAGSLPPPSSASLTPLSQSNTADAYAHLSPRDRGFFDAAMKEAEEKYSNEMKRAMANASFSPAEREVELAKLKNRFNTKQSLTRKKYGIRLRERRPKAEIEAERNRMLSSSFVTPNFNASQATSGEPASKRQKTDVEGEPSGTTPSERLNSAVISPMRVAVEKMGGLANSAGTAEHVDPTTSSATSQSHQPTVAHPPDTAAAVATATSQSHQPTVAHPPDTEIETATATSTSQSHQPTVAQPPDTAAETATATAQPNLAKVSNASGVGETPNDPMDVDDAFDTDSDSDTEGGGDDDIPSILPQKA</sequence>
<feature type="compositionally biased region" description="Polar residues" evidence="5">
    <location>
        <begin position="1038"/>
        <end position="1049"/>
    </location>
</feature>
<keyword evidence="4" id="KW-0106">Calcium</keyword>
<reference evidence="6 7" key="1">
    <citation type="journal article" date="2018" name="PLoS Genet.">
        <title>Repeat elements organise 3D genome structure and mediate transcription in the filamentous fungus Epichloe festucae.</title>
        <authorList>
            <person name="Winter D.J."/>
            <person name="Ganley A.R.D."/>
            <person name="Young C.A."/>
            <person name="Liachko I."/>
            <person name="Schardl C.L."/>
            <person name="Dupont P.Y."/>
            <person name="Berry D."/>
            <person name="Ram A."/>
            <person name="Scott B."/>
            <person name="Cox M.P."/>
        </authorList>
    </citation>
    <scope>NUCLEOTIDE SEQUENCE [LARGE SCALE GENOMIC DNA]</scope>
    <source>
        <strain evidence="6 7">Fl1</strain>
    </source>
</reference>
<feature type="region of interest" description="Disordered" evidence="5">
    <location>
        <begin position="970"/>
        <end position="1012"/>
    </location>
</feature>
<feature type="region of interest" description="Disordered" evidence="5">
    <location>
        <begin position="667"/>
        <end position="737"/>
    </location>
</feature>
<dbReference type="GO" id="GO:0001786">
    <property type="term" value="F:phosphatidylserine binding"/>
    <property type="evidence" value="ECO:0007669"/>
    <property type="project" value="TreeGrafter"/>
</dbReference>
<dbReference type="PRINTS" id="PR01813">
    <property type="entry name" value="ANNEXINFUNGI"/>
</dbReference>
<protein>
    <recommendedName>
        <fullName evidence="4">Annexin</fullName>
    </recommendedName>
</protein>
<dbReference type="Pfam" id="PF00191">
    <property type="entry name" value="Annexin"/>
    <property type="match status" value="4"/>
</dbReference>
<dbReference type="GO" id="GO:0005634">
    <property type="term" value="C:nucleus"/>
    <property type="evidence" value="ECO:0007669"/>
    <property type="project" value="TreeGrafter"/>
</dbReference>
<dbReference type="GO" id="GO:0005509">
    <property type="term" value="F:calcium ion binding"/>
    <property type="evidence" value="ECO:0007669"/>
    <property type="project" value="InterPro"/>
</dbReference>
<dbReference type="EMBL" id="CP031387">
    <property type="protein sequence ID" value="QPG99618.1"/>
    <property type="molecule type" value="Genomic_DNA"/>
</dbReference>
<evidence type="ECO:0000256" key="2">
    <source>
        <dbReference type="ARBA" id="ARBA00022737"/>
    </source>
</evidence>
<dbReference type="InterPro" id="IPR018252">
    <property type="entry name" value="Annexin_repeat_CS"/>
</dbReference>
<feature type="compositionally biased region" description="Low complexity" evidence="5">
    <location>
        <begin position="1050"/>
        <end position="1066"/>
    </location>
</feature>
<evidence type="ECO:0000313" key="7">
    <source>
        <dbReference type="Proteomes" id="UP000594364"/>
    </source>
</evidence>
<keyword evidence="4" id="KW-0111">Calcium/phospholipid-binding</keyword>
<dbReference type="SMART" id="SM00335">
    <property type="entry name" value="ANX"/>
    <property type="match status" value="4"/>
</dbReference>
<keyword evidence="3 4" id="KW-0041">Annexin</keyword>
<dbReference type="PRINTS" id="PR00196">
    <property type="entry name" value="ANNEXIN"/>
</dbReference>
<dbReference type="SUPFAM" id="SSF47874">
    <property type="entry name" value="Annexin"/>
    <property type="match status" value="1"/>
</dbReference>
<dbReference type="GO" id="GO:0005737">
    <property type="term" value="C:cytoplasm"/>
    <property type="evidence" value="ECO:0007669"/>
    <property type="project" value="TreeGrafter"/>
</dbReference>
<accession>A0A7S9KRQ5</accession>
<dbReference type="PROSITE" id="PS51897">
    <property type="entry name" value="ANNEXIN_2"/>
    <property type="match status" value="4"/>
</dbReference>
<dbReference type="PANTHER" id="PTHR10502">
    <property type="entry name" value="ANNEXIN"/>
    <property type="match status" value="1"/>
</dbReference>
<dbReference type="FunFam" id="1.10.220.10:FF:000005">
    <property type="entry name" value="Annexin"/>
    <property type="match status" value="1"/>
</dbReference>
<evidence type="ECO:0000256" key="4">
    <source>
        <dbReference type="RuleBase" id="RU003540"/>
    </source>
</evidence>
<feature type="compositionally biased region" description="Low complexity" evidence="5">
    <location>
        <begin position="1104"/>
        <end position="1113"/>
    </location>
</feature>
<evidence type="ECO:0000256" key="3">
    <source>
        <dbReference type="ARBA" id="ARBA00023216"/>
    </source>
</evidence>
<evidence type="ECO:0000256" key="5">
    <source>
        <dbReference type="SAM" id="MobiDB-lite"/>
    </source>
</evidence>
<dbReference type="AlphaFoldDB" id="A0A7S9KRQ5"/>